<name>A0AAV2NWX5_9HYME</name>
<feature type="domain" description="RRM" evidence="8">
    <location>
        <begin position="365"/>
        <end position="443"/>
    </location>
</feature>
<feature type="compositionally biased region" description="Basic and acidic residues" evidence="7">
    <location>
        <begin position="637"/>
        <end position="670"/>
    </location>
</feature>
<feature type="region of interest" description="Disordered" evidence="7">
    <location>
        <begin position="626"/>
        <end position="678"/>
    </location>
</feature>
<dbReference type="FunFam" id="3.30.70.330:FF:000738">
    <property type="entry name" value="RNA-binding motif protein 19"/>
    <property type="match status" value="1"/>
</dbReference>
<evidence type="ECO:0000256" key="6">
    <source>
        <dbReference type="PROSITE-ProRule" id="PRU00176"/>
    </source>
</evidence>
<evidence type="ECO:0000256" key="7">
    <source>
        <dbReference type="SAM" id="MobiDB-lite"/>
    </source>
</evidence>
<dbReference type="InterPro" id="IPR051945">
    <property type="entry name" value="RRM_MRD1_RNA_proc_ribogen"/>
</dbReference>
<dbReference type="PANTHER" id="PTHR48039">
    <property type="entry name" value="RNA-BINDING MOTIF PROTEIN 14B"/>
    <property type="match status" value="1"/>
</dbReference>
<reference evidence="9" key="1">
    <citation type="submission" date="2024-04" db="EMBL/GenBank/DDBJ databases">
        <authorList>
            <consortium name="Molecular Ecology Group"/>
        </authorList>
    </citation>
    <scope>NUCLEOTIDE SEQUENCE</scope>
</reference>
<dbReference type="Pfam" id="PF00076">
    <property type="entry name" value="RRM_1"/>
    <property type="match status" value="5"/>
</dbReference>
<evidence type="ECO:0000313" key="10">
    <source>
        <dbReference type="Proteomes" id="UP001497644"/>
    </source>
</evidence>
<accession>A0AAV2NWX5</accession>
<sequence length="908" mass="103790">MSRLIVKNLPKSVIDTKLKELFSQKGVVTDVQLKYTKDGKFRRFAFIGYKTEEQAKLAQSFFDQTYIDTCKIFVEQCAGLGDSSKPRAWSKYASDSSYNKNEALDVKSKEKLTDSTNKDSIKESKSDKKKEKKKADKKNNDEIKKALDKYKDDPLFMEFLETHTGNDVKAVWKNDIDISMETEKEKSDDDESKNDKDDESKESEDKEEEEENKEEEKIANKVISDLEYIEALKKKQQNVKSEEKSLTNNVPKHGPLTFFTVKLRGLAYKHVKKHIKQFFRPIKVASIRIPPKIKGIAYVGFKTEQAMKKALMKNKSFLEGKQIFVSKYEQKETTEFNGDLNNKTNIKWKKQEDTLKDEENIVESGRMFIRNLTYTITEDDVRKLFEKYGPLSEVNLPVDRVTRKPKGFGMVTFLMPEHAIKAYSELDGSVLDGRMLHILPGKAKASLEDIDMENLTYKQKKELQNKATAGSSHNWNTLFLGQNAVADAIASRYNTTKEKLLEDGSDGMSAAVKLALGETQLTQDTRAFLEENGVCLDAFNQAPNKRSATVILVKNLPAQTKLREIRELFAKHGELARIVMPPAGITALIEFLEPSEARKAFHALAYKKYKHLPLYLEWAPDNSFVRPASKTDMTKNNAEKRKESTDLAEEAKKDATTEESKENENIHTKEDDEPPEPDTTLFVKNINFSTTEEQLKDYFGKCGPLHYVTIATKKDPENPANKLSMGYGFVRYKRKHDADRALKTLQMSVLDGKSLELKRSERTLMSDVKTAKKKSKITEQTGSKILVRNVPFQATLQEITELFKSYGELKAARLPKKLVGTEKHRGFAFIEYYTKTDAKKAFKALCQSTHLYGRRLVLEWAQADEGIEEIRKRTAKHFYNESSTKRFKKSTLDPESVGLELNSADVKY</sequence>
<gene>
    <name evidence="9" type="ORF">LPLAT_LOCUS10480</name>
</gene>
<organism evidence="9 10">
    <name type="scientific">Lasius platythorax</name>
    <dbReference type="NCBI Taxonomy" id="488582"/>
    <lineage>
        <taxon>Eukaryota</taxon>
        <taxon>Metazoa</taxon>
        <taxon>Ecdysozoa</taxon>
        <taxon>Arthropoda</taxon>
        <taxon>Hexapoda</taxon>
        <taxon>Insecta</taxon>
        <taxon>Pterygota</taxon>
        <taxon>Neoptera</taxon>
        <taxon>Endopterygota</taxon>
        <taxon>Hymenoptera</taxon>
        <taxon>Apocrita</taxon>
        <taxon>Aculeata</taxon>
        <taxon>Formicoidea</taxon>
        <taxon>Formicidae</taxon>
        <taxon>Formicinae</taxon>
        <taxon>Lasius</taxon>
        <taxon>Lasius</taxon>
    </lineage>
</organism>
<feature type="region of interest" description="Disordered" evidence="7">
    <location>
        <begin position="181"/>
        <end position="217"/>
    </location>
</feature>
<feature type="compositionally biased region" description="Basic and acidic residues" evidence="7">
    <location>
        <begin position="181"/>
        <end position="199"/>
    </location>
</feature>
<dbReference type="InterPro" id="IPR012677">
    <property type="entry name" value="Nucleotide-bd_a/b_plait_sf"/>
</dbReference>
<keyword evidence="3" id="KW-0677">Repeat</keyword>
<dbReference type="CDD" id="cd12318">
    <property type="entry name" value="RRM5_RBM19_like"/>
    <property type="match status" value="1"/>
</dbReference>
<dbReference type="FunFam" id="3.30.70.330:FF:000277">
    <property type="entry name" value="RNA binding motif protein 19"/>
    <property type="match status" value="1"/>
</dbReference>
<comment type="subcellular location">
    <subcellularLocation>
        <location evidence="1">Nucleus</location>
    </subcellularLocation>
</comment>
<dbReference type="InterPro" id="IPR000504">
    <property type="entry name" value="RRM_dom"/>
</dbReference>
<protein>
    <recommendedName>
        <fullName evidence="8">RRM domain-containing protein</fullName>
    </recommendedName>
</protein>
<dbReference type="Proteomes" id="UP001497644">
    <property type="component" value="Chromosome 5"/>
</dbReference>
<feature type="domain" description="RRM" evidence="8">
    <location>
        <begin position="549"/>
        <end position="621"/>
    </location>
</feature>
<dbReference type="EMBL" id="OZ034828">
    <property type="protein sequence ID" value="CAL1684981.1"/>
    <property type="molecule type" value="Genomic_DNA"/>
</dbReference>
<evidence type="ECO:0000256" key="4">
    <source>
        <dbReference type="ARBA" id="ARBA00022884"/>
    </source>
</evidence>
<dbReference type="AlphaFoldDB" id="A0AAV2NWX5"/>
<dbReference type="InterPro" id="IPR035979">
    <property type="entry name" value="RBD_domain_sf"/>
</dbReference>
<dbReference type="PANTHER" id="PTHR48039:SF5">
    <property type="entry name" value="RNA-BINDING PROTEIN 28"/>
    <property type="match status" value="1"/>
</dbReference>
<evidence type="ECO:0000256" key="1">
    <source>
        <dbReference type="ARBA" id="ARBA00004123"/>
    </source>
</evidence>
<feature type="domain" description="RRM" evidence="8">
    <location>
        <begin position="783"/>
        <end position="863"/>
    </location>
</feature>
<dbReference type="SMART" id="SM00360">
    <property type="entry name" value="RRM"/>
    <property type="match status" value="6"/>
</dbReference>
<feature type="region of interest" description="Disordered" evidence="7">
    <location>
        <begin position="107"/>
        <end position="138"/>
    </location>
</feature>
<dbReference type="GO" id="GO:0005730">
    <property type="term" value="C:nucleolus"/>
    <property type="evidence" value="ECO:0007669"/>
    <property type="project" value="TreeGrafter"/>
</dbReference>
<keyword evidence="4 6" id="KW-0694">RNA-binding</keyword>
<comment type="similarity">
    <text evidence="2">Belongs to the RRM MRD1 family.</text>
</comment>
<proteinExistence type="inferred from homology"/>
<dbReference type="InterPro" id="IPR034423">
    <property type="entry name" value="RBM19_RRM5"/>
</dbReference>
<keyword evidence="10" id="KW-1185">Reference proteome</keyword>
<feature type="domain" description="RRM" evidence="8">
    <location>
        <begin position="2"/>
        <end position="79"/>
    </location>
</feature>
<evidence type="ECO:0000256" key="5">
    <source>
        <dbReference type="ARBA" id="ARBA00023242"/>
    </source>
</evidence>
<feature type="compositionally biased region" description="Acidic residues" evidence="7">
    <location>
        <begin position="200"/>
        <end position="213"/>
    </location>
</feature>
<evidence type="ECO:0000259" key="8">
    <source>
        <dbReference type="PROSITE" id="PS50102"/>
    </source>
</evidence>
<feature type="domain" description="RRM" evidence="8">
    <location>
        <begin position="259"/>
        <end position="330"/>
    </location>
</feature>
<evidence type="ECO:0000313" key="9">
    <source>
        <dbReference type="EMBL" id="CAL1684981.1"/>
    </source>
</evidence>
<dbReference type="PROSITE" id="PS50102">
    <property type="entry name" value="RRM"/>
    <property type="match status" value="6"/>
</dbReference>
<feature type="domain" description="RRM" evidence="8">
    <location>
        <begin position="679"/>
        <end position="762"/>
    </location>
</feature>
<dbReference type="GO" id="GO:0003729">
    <property type="term" value="F:mRNA binding"/>
    <property type="evidence" value="ECO:0007669"/>
    <property type="project" value="TreeGrafter"/>
</dbReference>
<evidence type="ECO:0000256" key="2">
    <source>
        <dbReference type="ARBA" id="ARBA00008033"/>
    </source>
</evidence>
<dbReference type="SUPFAM" id="SSF54928">
    <property type="entry name" value="RNA-binding domain, RBD"/>
    <property type="match status" value="6"/>
</dbReference>
<evidence type="ECO:0000256" key="3">
    <source>
        <dbReference type="ARBA" id="ARBA00022737"/>
    </source>
</evidence>
<dbReference type="Gene3D" id="3.30.70.330">
    <property type="match status" value="6"/>
</dbReference>
<keyword evidence="5" id="KW-0539">Nucleus</keyword>